<evidence type="ECO:0000256" key="4">
    <source>
        <dbReference type="ARBA" id="ARBA00022801"/>
    </source>
</evidence>
<dbReference type="GO" id="GO:0008800">
    <property type="term" value="F:beta-lactamase activity"/>
    <property type="evidence" value="ECO:0007669"/>
    <property type="project" value="UniProtKB-EC"/>
</dbReference>
<evidence type="ECO:0000256" key="2">
    <source>
        <dbReference type="ARBA" id="ARBA00012865"/>
    </source>
</evidence>
<dbReference type="PANTHER" id="PTHR35333:SF3">
    <property type="entry name" value="BETA-LACTAMASE-TYPE TRANSPEPTIDASE FOLD CONTAINING PROTEIN"/>
    <property type="match status" value="1"/>
</dbReference>
<name>A0ABT6ZX60_9ACTN</name>
<reference evidence="9 10" key="1">
    <citation type="submission" date="2023-05" db="EMBL/GenBank/DDBJ databases">
        <title>Streptantibioticus silvisoli sp. nov., acidotolerant actinomycetes 1 from pine litter.</title>
        <authorList>
            <person name="Swiecimska M."/>
            <person name="Golinska P."/>
            <person name="Sangal V."/>
            <person name="Wachnowicz B."/>
            <person name="Goodfellow M."/>
        </authorList>
    </citation>
    <scope>NUCLEOTIDE SEQUENCE [LARGE SCALE GENOMIC DNA]</scope>
    <source>
        <strain evidence="9 10">DSM 42109</strain>
    </source>
</reference>
<evidence type="ECO:0000256" key="7">
    <source>
        <dbReference type="SAM" id="SignalP"/>
    </source>
</evidence>
<dbReference type="InterPro" id="IPR045155">
    <property type="entry name" value="Beta-lactam_cat"/>
</dbReference>
<dbReference type="EC" id="3.5.2.6" evidence="2 6"/>
<organism evidence="9 10">
    <name type="scientific">Streptomyces iconiensis</name>
    <dbReference type="NCBI Taxonomy" id="1384038"/>
    <lineage>
        <taxon>Bacteria</taxon>
        <taxon>Bacillati</taxon>
        <taxon>Actinomycetota</taxon>
        <taxon>Actinomycetes</taxon>
        <taxon>Kitasatosporales</taxon>
        <taxon>Streptomycetaceae</taxon>
        <taxon>Streptomyces</taxon>
    </lineage>
</organism>
<evidence type="ECO:0000259" key="8">
    <source>
        <dbReference type="Pfam" id="PF13354"/>
    </source>
</evidence>
<evidence type="ECO:0000256" key="6">
    <source>
        <dbReference type="RuleBase" id="RU361140"/>
    </source>
</evidence>
<keyword evidence="5 6" id="KW-0046">Antibiotic resistance</keyword>
<dbReference type="Gene3D" id="3.40.710.10">
    <property type="entry name" value="DD-peptidase/beta-lactamase superfamily"/>
    <property type="match status" value="1"/>
</dbReference>
<feature type="signal peptide" evidence="7">
    <location>
        <begin position="1"/>
        <end position="44"/>
    </location>
</feature>
<accession>A0ABT6ZX60</accession>
<evidence type="ECO:0000313" key="9">
    <source>
        <dbReference type="EMBL" id="MDJ1132988.1"/>
    </source>
</evidence>
<keyword evidence="10" id="KW-1185">Reference proteome</keyword>
<dbReference type="RefSeq" id="WP_274041191.1">
    <property type="nucleotide sequence ID" value="NZ_JANCPR020000011.1"/>
</dbReference>
<dbReference type="EMBL" id="JANCPR020000011">
    <property type="protein sequence ID" value="MDJ1132988.1"/>
    <property type="molecule type" value="Genomic_DNA"/>
</dbReference>
<sequence>MTTRAETRTSVHLTQTVPSRRTVLAFGAGTAATALVAASGTAHAATRTAPSAKGGALAGQLRALEKKYAARLGVFALDTDTGKTVAYRAGERFPMCSVFKALAAAAVLRDLDRHGEFLAKRLHYTEKFVRKAGYAPVTGKAENIANGMTVEALCAAAVSESDNAAGNLLLSELGGPTAITKFCRSIGDGTTRLDRWEPELNSAEPWRVTDTTSPSAVGKTFGNLLVGHALERHDRKMLNGWLEANTTNGERFGAGLPADWVLADKTGGGEQYGIANDVGVVRPPQGPPLVLSVLSTKFDPKGPTDNPLVARAAELAAGALT</sequence>
<feature type="chain" id="PRO_5047334727" description="Beta-lactamase" evidence="7">
    <location>
        <begin position="45"/>
        <end position="321"/>
    </location>
</feature>
<dbReference type="PRINTS" id="PR00118">
    <property type="entry name" value="BLACTAMASEA"/>
</dbReference>
<dbReference type="NCBIfam" id="NF033103">
    <property type="entry name" value="bla_class_A"/>
    <property type="match status" value="1"/>
</dbReference>
<evidence type="ECO:0000256" key="1">
    <source>
        <dbReference type="ARBA" id="ARBA00009009"/>
    </source>
</evidence>
<protein>
    <recommendedName>
        <fullName evidence="3 6">Beta-lactamase</fullName>
        <ecNumber evidence="2 6">3.5.2.6</ecNumber>
    </recommendedName>
</protein>
<dbReference type="Pfam" id="PF13354">
    <property type="entry name" value="Beta-lactamase2"/>
    <property type="match status" value="1"/>
</dbReference>
<comment type="catalytic activity">
    <reaction evidence="6">
        <text>a beta-lactam + H2O = a substituted beta-amino acid</text>
        <dbReference type="Rhea" id="RHEA:20401"/>
        <dbReference type="ChEBI" id="CHEBI:15377"/>
        <dbReference type="ChEBI" id="CHEBI:35627"/>
        <dbReference type="ChEBI" id="CHEBI:140347"/>
        <dbReference type="EC" id="3.5.2.6"/>
    </reaction>
</comment>
<dbReference type="InterPro" id="IPR012338">
    <property type="entry name" value="Beta-lactam/transpept-like"/>
</dbReference>
<dbReference type="InterPro" id="IPR000871">
    <property type="entry name" value="Beta-lactam_class-A"/>
</dbReference>
<dbReference type="PROSITE" id="PS00146">
    <property type="entry name" value="BETA_LACTAMASE_A"/>
    <property type="match status" value="1"/>
</dbReference>
<evidence type="ECO:0000313" key="10">
    <source>
        <dbReference type="Proteomes" id="UP001214441"/>
    </source>
</evidence>
<keyword evidence="7" id="KW-0732">Signal</keyword>
<keyword evidence="4 6" id="KW-0378">Hydrolase</keyword>
<dbReference type="InterPro" id="IPR006311">
    <property type="entry name" value="TAT_signal"/>
</dbReference>
<dbReference type="InterPro" id="IPR023650">
    <property type="entry name" value="Beta-lactam_class-A_AS"/>
</dbReference>
<gene>
    <name evidence="9" type="primary">bla</name>
    <name evidence="9" type="ORF">NMN56_013665</name>
</gene>
<comment type="similarity">
    <text evidence="1 6">Belongs to the class-A beta-lactamase family.</text>
</comment>
<dbReference type="Proteomes" id="UP001214441">
    <property type="component" value="Unassembled WGS sequence"/>
</dbReference>
<feature type="domain" description="Beta-lactamase class A catalytic" evidence="8">
    <location>
        <begin position="73"/>
        <end position="294"/>
    </location>
</feature>
<dbReference type="PANTHER" id="PTHR35333">
    <property type="entry name" value="BETA-LACTAMASE"/>
    <property type="match status" value="1"/>
</dbReference>
<proteinExistence type="inferred from homology"/>
<comment type="caution">
    <text evidence="9">The sequence shown here is derived from an EMBL/GenBank/DDBJ whole genome shotgun (WGS) entry which is preliminary data.</text>
</comment>
<dbReference type="PROSITE" id="PS51318">
    <property type="entry name" value="TAT"/>
    <property type="match status" value="1"/>
</dbReference>
<evidence type="ECO:0000256" key="3">
    <source>
        <dbReference type="ARBA" id="ARBA00018879"/>
    </source>
</evidence>
<dbReference type="SUPFAM" id="SSF56601">
    <property type="entry name" value="beta-lactamase/transpeptidase-like"/>
    <property type="match status" value="1"/>
</dbReference>
<evidence type="ECO:0000256" key="5">
    <source>
        <dbReference type="ARBA" id="ARBA00023251"/>
    </source>
</evidence>